<keyword evidence="1" id="KW-1133">Transmembrane helix</keyword>
<keyword evidence="1" id="KW-0472">Membrane</keyword>
<reference evidence="2" key="1">
    <citation type="submission" date="2014-09" db="EMBL/GenBank/DDBJ databases">
        <authorList>
            <person name="Magalhaes I.L.F."/>
            <person name="Oliveira U."/>
            <person name="Santos F.R."/>
            <person name="Vidigal T.H.D.A."/>
            <person name="Brescovit A.D."/>
            <person name="Santos A.J."/>
        </authorList>
    </citation>
    <scope>NUCLEOTIDE SEQUENCE</scope>
    <source>
        <tissue evidence="2">Shoot tissue taken approximately 20 cm above the soil surface</tissue>
    </source>
</reference>
<name>A0A0A9A680_ARUDO</name>
<reference evidence="2" key="2">
    <citation type="journal article" date="2015" name="Data Brief">
        <title>Shoot transcriptome of the giant reed, Arundo donax.</title>
        <authorList>
            <person name="Barrero R.A."/>
            <person name="Guerrero F.D."/>
            <person name="Moolhuijzen P."/>
            <person name="Goolsby J.A."/>
            <person name="Tidwell J."/>
            <person name="Bellgard S.E."/>
            <person name="Bellgard M.I."/>
        </authorList>
    </citation>
    <scope>NUCLEOTIDE SEQUENCE</scope>
    <source>
        <tissue evidence="2">Shoot tissue taken approximately 20 cm above the soil surface</tissue>
    </source>
</reference>
<dbReference type="EMBL" id="GBRH01250731">
    <property type="protein sequence ID" value="JAD47164.1"/>
    <property type="molecule type" value="Transcribed_RNA"/>
</dbReference>
<keyword evidence="1" id="KW-0812">Transmembrane</keyword>
<accession>A0A0A9A680</accession>
<proteinExistence type="predicted"/>
<evidence type="ECO:0000313" key="2">
    <source>
        <dbReference type="EMBL" id="JAD47164.1"/>
    </source>
</evidence>
<evidence type="ECO:0000256" key="1">
    <source>
        <dbReference type="SAM" id="Phobius"/>
    </source>
</evidence>
<organism evidence="2">
    <name type="scientific">Arundo donax</name>
    <name type="common">Giant reed</name>
    <name type="synonym">Donax arundinaceus</name>
    <dbReference type="NCBI Taxonomy" id="35708"/>
    <lineage>
        <taxon>Eukaryota</taxon>
        <taxon>Viridiplantae</taxon>
        <taxon>Streptophyta</taxon>
        <taxon>Embryophyta</taxon>
        <taxon>Tracheophyta</taxon>
        <taxon>Spermatophyta</taxon>
        <taxon>Magnoliopsida</taxon>
        <taxon>Liliopsida</taxon>
        <taxon>Poales</taxon>
        <taxon>Poaceae</taxon>
        <taxon>PACMAD clade</taxon>
        <taxon>Arundinoideae</taxon>
        <taxon>Arundineae</taxon>
        <taxon>Arundo</taxon>
    </lineage>
</organism>
<sequence>MYHPRLLRKINFHRQLGNRSTFTPELSEFLQIHLDLVFFVVLILCHVGGLFCHIDKHMFIWNHGRCELKSCNVDCGAMSAQNQIIWQKPT</sequence>
<feature type="transmembrane region" description="Helical" evidence="1">
    <location>
        <begin position="32"/>
        <end position="52"/>
    </location>
</feature>
<dbReference type="AlphaFoldDB" id="A0A0A9A680"/>
<protein>
    <submittedName>
        <fullName evidence="2">Uncharacterized protein</fullName>
    </submittedName>
</protein>